<dbReference type="SUPFAM" id="SSF54373">
    <property type="entry name" value="FAD-linked reductases, C-terminal domain"/>
    <property type="match status" value="1"/>
</dbReference>
<dbReference type="InterPro" id="IPR006076">
    <property type="entry name" value="FAD-dep_OxRdtase"/>
</dbReference>
<gene>
    <name evidence="4" type="ORF">GCM10010269_66870</name>
</gene>
<dbReference type="InterPro" id="IPR036188">
    <property type="entry name" value="FAD/NAD-bd_sf"/>
</dbReference>
<proteinExistence type="predicted"/>
<evidence type="ECO:0000313" key="5">
    <source>
        <dbReference type="Proteomes" id="UP000606194"/>
    </source>
</evidence>
<protein>
    <submittedName>
        <fullName evidence="4">Oxidoreductase</fullName>
    </submittedName>
</protein>
<dbReference type="PANTHER" id="PTHR13847">
    <property type="entry name" value="SARCOSINE DEHYDROGENASE-RELATED"/>
    <property type="match status" value="1"/>
</dbReference>
<evidence type="ECO:0000256" key="1">
    <source>
        <dbReference type="ARBA" id="ARBA00023002"/>
    </source>
</evidence>
<dbReference type="Gene3D" id="3.30.9.10">
    <property type="entry name" value="D-Amino Acid Oxidase, subunit A, domain 2"/>
    <property type="match status" value="1"/>
</dbReference>
<dbReference type="Proteomes" id="UP000606194">
    <property type="component" value="Unassembled WGS sequence"/>
</dbReference>
<comment type="caution">
    <text evidence="4">The sequence shown here is derived from an EMBL/GenBank/DDBJ whole genome shotgun (WGS) entry which is preliminary data.</text>
</comment>
<evidence type="ECO:0000259" key="3">
    <source>
        <dbReference type="Pfam" id="PF01266"/>
    </source>
</evidence>
<sequence>MVVGAGTVGAACALYAARAGLEVILVDRGPVAGGTTGAGEGNLLVSDKEPGPELRLALLSLRLWQELARDGLARAFEYEAKGGLVVASTPDALASLTDLAAGQRAAGVDAVPVDAHELRDLEPHLAAGLAGGMLYPQDAQVMPALAAAHLVRASGARLETGRTVTRILRGPDGAVRGVRTDRGDLRAPAVVNAAGTWGGDVAALAGVALPVLPRRGFVLVTEPLPPRVRHKVYAADYVADVASDSAALQTSPVVEGTAAGPVLVGASRERVGFDRSFSLPAVRALAAGATRLFPFLEHVRAMRAYAGFRPYMPDHLPAVGPDPRVPGLFHACGHEGAGIGLATGTGLLIAQCLAGGSPELDLSPLRPDRFDDPGHPDRHTEEAAPWIR</sequence>
<organism evidence="4 5">
    <name type="scientific">Streptomyces humidus</name>
    <dbReference type="NCBI Taxonomy" id="52259"/>
    <lineage>
        <taxon>Bacteria</taxon>
        <taxon>Bacillati</taxon>
        <taxon>Actinomycetota</taxon>
        <taxon>Actinomycetes</taxon>
        <taxon>Kitasatosporales</taxon>
        <taxon>Streptomycetaceae</taxon>
        <taxon>Streptomyces</taxon>
    </lineage>
</organism>
<dbReference type="Gene3D" id="3.50.50.60">
    <property type="entry name" value="FAD/NAD(P)-binding domain"/>
    <property type="match status" value="1"/>
</dbReference>
<dbReference type="GO" id="GO:0005737">
    <property type="term" value="C:cytoplasm"/>
    <property type="evidence" value="ECO:0007669"/>
    <property type="project" value="TreeGrafter"/>
</dbReference>
<evidence type="ECO:0000313" key="4">
    <source>
        <dbReference type="EMBL" id="GGS18428.1"/>
    </source>
</evidence>
<keyword evidence="1" id="KW-0560">Oxidoreductase</keyword>
<name>A0A918L7S9_9ACTN</name>
<dbReference type="GO" id="GO:0016491">
    <property type="term" value="F:oxidoreductase activity"/>
    <property type="evidence" value="ECO:0007669"/>
    <property type="project" value="UniProtKB-KW"/>
</dbReference>
<dbReference type="AlphaFoldDB" id="A0A918L7S9"/>
<feature type="compositionally biased region" description="Basic and acidic residues" evidence="2">
    <location>
        <begin position="366"/>
        <end position="382"/>
    </location>
</feature>
<reference evidence="4" key="1">
    <citation type="journal article" date="2014" name="Int. J. Syst. Evol. Microbiol.">
        <title>Complete genome sequence of Corynebacterium casei LMG S-19264T (=DSM 44701T), isolated from a smear-ripened cheese.</title>
        <authorList>
            <consortium name="US DOE Joint Genome Institute (JGI-PGF)"/>
            <person name="Walter F."/>
            <person name="Albersmeier A."/>
            <person name="Kalinowski J."/>
            <person name="Ruckert C."/>
        </authorList>
    </citation>
    <scope>NUCLEOTIDE SEQUENCE</scope>
    <source>
        <strain evidence="4">JCM 4386</strain>
    </source>
</reference>
<dbReference type="Pfam" id="PF01266">
    <property type="entry name" value="DAO"/>
    <property type="match status" value="1"/>
</dbReference>
<accession>A0A918L7S9</accession>
<dbReference type="EMBL" id="BMTL01000035">
    <property type="protein sequence ID" value="GGS18428.1"/>
    <property type="molecule type" value="Genomic_DNA"/>
</dbReference>
<feature type="region of interest" description="Disordered" evidence="2">
    <location>
        <begin position="363"/>
        <end position="388"/>
    </location>
</feature>
<keyword evidence="5" id="KW-1185">Reference proteome</keyword>
<reference evidence="4" key="2">
    <citation type="submission" date="2020-09" db="EMBL/GenBank/DDBJ databases">
        <authorList>
            <person name="Sun Q."/>
            <person name="Ohkuma M."/>
        </authorList>
    </citation>
    <scope>NUCLEOTIDE SEQUENCE</scope>
    <source>
        <strain evidence="4">JCM 4386</strain>
    </source>
</reference>
<evidence type="ECO:0000256" key="2">
    <source>
        <dbReference type="SAM" id="MobiDB-lite"/>
    </source>
</evidence>
<dbReference type="PANTHER" id="PTHR13847:SF287">
    <property type="entry name" value="FAD-DEPENDENT OXIDOREDUCTASE DOMAIN-CONTAINING PROTEIN 1"/>
    <property type="match status" value="1"/>
</dbReference>
<feature type="domain" description="FAD dependent oxidoreductase" evidence="3">
    <location>
        <begin position="2"/>
        <end position="351"/>
    </location>
</feature>
<dbReference type="SUPFAM" id="SSF51905">
    <property type="entry name" value="FAD/NAD(P)-binding domain"/>
    <property type="match status" value="1"/>
</dbReference>